<name>A0A2H0DZL4_9BACT</name>
<protein>
    <submittedName>
        <fullName evidence="1">Uncharacterized protein</fullName>
    </submittedName>
</protein>
<dbReference type="EMBL" id="PCTU01000124">
    <property type="protein sequence ID" value="PIP87616.1"/>
    <property type="molecule type" value="Genomic_DNA"/>
</dbReference>
<proteinExistence type="predicted"/>
<organism evidence="1 2">
    <name type="scientific">Candidatus Beckwithbacteria bacterium CG22_combo_CG10-13_8_21_14_all_01_47_9</name>
    <dbReference type="NCBI Taxonomy" id="1974496"/>
    <lineage>
        <taxon>Bacteria</taxon>
        <taxon>Candidatus Beckwithiibacteriota</taxon>
    </lineage>
</organism>
<evidence type="ECO:0000313" key="2">
    <source>
        <dbReference type="Proteomes" id="UP000229981"/>
    </source>
</evidence>
<dbReference type="AlphaFoldDB" id="A0A2H0DZL4"/>
<accession>A0A2H0DZL4</accession>
<reference evidence="1 2" key="1">
    <citation type="submission" date="2017-09" db="EMBL/GenBank/DDBJ databases">
        <title>Depth-based differentiation of microbial function through sediment-hosted aquifers and enrichment of novel symbionts in the deep terrestrial subsurface.</title>
        <authorList>
            <person name="Probst A.J."/>
            <person name="Ladd B."/>
            <person name="Jarett J.K."/>
            <person name="Geller-Mcgrath D.E."/>
            <person name="Sieber C.M."/>
            <person name="Emerson J.B."/>
            <person name="Anantharaman K."/>
            <person name="Thomas B.C."/>
            <person name="Malmstrom R."/>
            <person name="Stieglmeier M."/>
            <person name="Klingl A."/>
            <person name="Woyke T."/>
            <person name="Ryan C.M."/>
            <person name="Banfield J.F."/>
        </authorList>
    </citation>
    <scope>NUCLEOTIDE SEQUENCE [LARGE SCALE GENOMIC DNA]</scope>
    <source>
        <strain evidence="1">CG22_combo_CG10-13_8_21_14_all_01_47_9</strain>
    </source>
</reference>
<gene>
    <name evidence="1" type="ORF">COW80_04805</name>
</gene>
<comment type="caution">
    <text evidence="1">The sequence shown here is derived from an EMBL/GenBank/DDBJ whole genome shotgun (WGS) entry which is preliminary data.</text>
</comment>
<evidence type="ECO:0000313" key="1">
    <source>
        <dbReference type="EMBL" id="PIP87616.1"/>
    </source>
</evidence>
<dbReference type="Proteomes" id="UP000229981">
    <property type="component" value="Unassembled WGS sequence"/>
</dbReference>
<sequence>MLIKKKLVFITAVVILLISLLFFALPEKQPSGSLSQPDLKPYFSKLASPSVSFTQLNSMLPEKKLPVFNVPDPDQNQLADFFQPMAQNLKLPQNPKSKTINSVPFLSWASTDGYLNVNLQTGQFSLKISHPSNKTAYINEIDALNLARNWLEQFNLINQESAVTIGYLSHGGQELMPQASPSLGAYFQFNFTPEFNDQPVFSTIEHSFSPITIMITNQGQIFYVNYQLPVLALESAGLNSQPVKLKKLSQINQEISANKPVITLAESQPGIYQSTLGQPENITYQQFIPGYQFVRLQNQNLFLPILQLKGTATLDNKLQVDLTAFLSLMQE</sequence>